<keyword evidence="4" id="KW-1185">Reference proteome</keyword>
<dbReference type="InterPro" id="IPR023631">
    <property type="entry name" value="Amidase_dom"/>
</dbReference>
<dbReference type="AlphaFoldDB" id="A0A7C8MTI2"/>
<proteinExistence type="predicted"/>
<dbReference type="PANTHER" id="PTHR42678:SF2">
    <property type="entry name" value="AMIDASE FAMILY PROTEIN (AFU_ORTHOLOGUE AFUA_6G14410)"/>
    <property type="match status" value="1"/>
</dbReference>
<sequence>MEPYKLTATQALSRIKDGSLTVEQYARSLLSHIRERDPAVQAWEYLDPEHVIKEAERLDDIPAAKRGVVHGLPIAGDMPTQHNSPIYHGDAPKLDAGSITILRQAGALILGKTTTTEFASTQGGPKTRNPHDPRRTPGGSSSGSAAAVGDFQAPIGLGSQTGGSTIRPGSFNGIYALKPTWNAISREGQKIYSLTLDTMGFFARCVDDLILMADLFGLEDDDVSGDDFTVKGAKFAVVKTVVWPEADPGTKLALESATQLLRNHGAEVEEIDLPSEFDRLPEWHRTLLHSEGRVTFLPEHRLAKDKLSPFLAGHVENANNISRAAQLEAYDGIAALRPKIDMIAKEYAAILTPSVVGEAPVGIASTGSPAFNVMWTVSLALHTPVVNIPGFGGANDMPIGLSLVAPRYHDRRLLAVSKAVGMAAATEVTTMMEVDEKDIEIIATRPQKPLEIVDYRSEWPAMFAEVEKRIRQALDDRVIMVQHVGSTSVPGLAAKDVIDVDLVVANPVDEESYVPDLQAAGFKFLLREPVWYQHRFFHLDEPYTNLHIFGSDSPELVRHRLFRDWLREHEDDRSRYTAVKREAAEAAAAAGENVQQYNIRKEPVLRDILQRIFKAHGLSNS</sequence>
<dbReference type="Pfam" id="PF04229">
    <property type="entry name" value="GrpB"/>
    <property type="match status" value="1"/>
</dbReference>
<accession>A0A7C8MTI2</accession>
<dbReference type="InterPro" id="IPR036928">
    <property type="entry name" value="AS_sf"/>
</dbReference>
<comment type="caution">
    <text evidence="3">The sequence shown here is derived from an EMBL/GenBank/DDBJ whole genome shotgun (WGS) entry which is preliminary data.</text>
</comment>
<evidence type="ECO:0000259" key="2">
    <source>
        <dbReference type="Pfam" id="PF01425"/>
    </source>
</evidence>
<dbReference type="SUPFAM" id="SSF81301">
    <property type="entry name" value="Nucleotidyltransferase"/>
    <property type="match status" value="1"/>
</dbReference>
<evidence type="ECO:0000313" key="4">
    <source>
        <dbReference type="Proteomes" id="UP000481858"/>
    </source>
</evidence>
<dbReference type="Proteomes" id="UP000481858">
    <property type="component" value="Unassembled WGS sequence"/>
</dbReference>
<name>A0A7C8MTI2_9PEZI</name>
<dbReference type="Gene3D" id="3.30.460.10">
    <property type="entry name" value="Beta Polymerase, domain 2"/>
    <property type="match status" value="1"/>
</dbReference>
<gene>
    <name evidence="3" type="ORF">GQX73_g5648</name>
</gene>
<dbReference type="Gene3D" id="3.90.1300.10">
    <property type="entry name" value="Amidase signature (AS) domain"/>
    <property type="match status" value="1"/>
</dbReference>
<protein>
    <recommendedName>
        <fullName evidence="2">Amidase domain-containing protein</fullName>
    </recommendedName>
</protein>
<dbReference type="SUPFAM" id="SSF75304">
    <property type="entry name" value="Amidase signature (AS) enzymes"/>
    <property type="match status" value="1"/>
</dbReference>
<dbReference type="Pfam" id="PF01425">
    <property type="entry name" value="Amidase"/>
    <property type="match status" value="1"/>
</dbReference>
<dbReference type="EMBL" id="WUBL01000059">
    <property type="protein sequence ID" value="KAF2967967.1"/>
    <property type="molecule type" value="Genomic_DNA"/>
</dbReference>
<dbReference type="OrthoDB" id="6428749at2759"/>
<dbReference type="PANTHER" id="PTHR42678">
    <property type="entry name" value="AMIDASE"/>
    <property type="match status" value="1"/>
</dbReference>
<feature type="region of interest" description="Disordered" evidence="1">
    <location>
        <begin position="116"/>
        <end position="145"/>
    </location>
</feature>
<dbReference type="InterPro" id="IPR007344">
    <property type="entry name" value="GrpB/CoaE"/>
</dbReference>
<dbReference type="InterPro" id="IPR043519">
    <property type="entry name" value="NT_sf"/>
</dbReference>
<feature type="domain" description="Amidase" evidence="2">
    <location>
        <begin position="27"/>
        <end position="414"/>
    </location>
</feature>
<evidence type="ECO:0000256" key="1">
    <source>
        <dbReference type="SAM" id="MobiDB-lite"/>
    </source>
</evidence>
<dbReference type="InParanoid" id="A0A7C8MTI2"/>
<organism evidence="3 4">
    <name type="scientific">Xylaria multiplex</name>
    <dbReference type="NCBI Taxonomy" id="323545"/>
    <lineage>
        <taxon>Eukaryota</taxon>
        <taxon>Fungi</taxon>
        <taxon>Dikarya</taxon>
        <taxon>Ascomycota</taxon>
        <taxon>Pezizomycotina</taxon>
        <taxon>Sordariomycetes</taxon>
        <taxon>Xylariomycetidae</taxon>
        <taxon>Xylariales</taxon>
        <taxon>Xylariaceae</taxon>
        <taxon>Xylaria</taxon>
    </lineage>
</organism>
<evidence type="ECO:0000313" key="3">
    <source>
        <dbReference type="EMBL" id="KAF2967967.1"/>
    </source>
</evidence>
<reference evidence="3 4" key="1">
    <citation type="submission" date="2019-12" db="EMBL/GenBank/DDBJ databases">
        <title>Draft genome sequence of the ascomycete Xylaria multiplex DSM 110363.</title>
        <authorList>
            <person name="Buettner E."/>
            <person name="Kellner H."/>
        </authorList>
    </citation>
    <scope>NUCLEOTIDE SEQUENCE [LARGE SCALE GENOMIC DNA]</scope>
    <source>
        <strain evidence="3 4">DSM 110363</strain>
    </source>
</reference>